<dbReference type="EMBL" id="UOEI01000047">
    <property type="protein sequence ID" value="VAV90668.1"/>
    <property type="molecule type" value="Genomic_DNA"/>
</dbReference>
<reference evidence="1" key="1">
    <citation type="submission" date="2018-06" db="EMBL/GenBank/DDBJ databases">
        <authorList>
            <person name="Zhirakovskaya E."/>
        </authorList>
    </citation>
    <scope>NUCLEOTIDE SEQUENCE</scope>
</reference>
<evidence type="ECO:0000313" key="1">
    <source>
        <dbReference type="EMBL" id="VAV90668.1"/>
    </source>
</evidence>
<dbReference type="AlphaFoldDB" id="A0A3B0RQX8"/>
<sequence>MKRLVPVFIAAVLVLAACQSAAENLTEKIVEQSAGVDNVDINTDTGELSIETDEGSFKIGGTEIPDGFPVPLPDGGQVESVFDSGENKLVSLTYPAEQYDELVAFFDEWSTAQGGEWDKGKTTYDQGGGETVRTATWVGDKVAMTITDCGDSICVTAATGSGA</sequence>
<gene>
    <name evidence="1" type="ORF">MNBD_ACTINO01-176</name>
</gene>
<dbReference type="PROSITE" id="PS51257">
    <property type="entry name" value="PROKAR_LIPOPROTEIN"/>
    <property type="match status" value="1"/>
</dbReference>
<name>A0A3B0RQX8_9ZZZZ</name>
<protein>
    <recommendedName>
        <fullName evidence="2">Lipoprotein</fullName>
    </recommendedName>
</protein>
<organism evidence="1">
    <name type="scientific">hydrothermal vent metagenome</name>
    <dbReference type="NCBI Taxonomy" id="652676"/>
    <lineage>
        <taxon>unclassified sequences</taxon>
        <taxon>metagenomes</taxon>
        <taxon>ecological metagenomes</taxon>
    </lineage>
</organism>
<evidence type="ECO:0008006" key="2">
    <source>
        <dbReference type="Google" id="ProtNLM"/>
    </source>
</evidence>
<accession>A0A3B0RQX8</accession>
<proteinExistence type="predicted"/>